<dbReference type="InterPro" id="IPR007353">
    <property type="entry name" value="DUF421"/>
</dbReference>
<feature type="domain" description="YetF C-terminal" evidence="8">
    <location>
        <begin position="80"/>
        <end position="145"/>
    </location>
</feature>
<feature type="domain" description="YetF-like N-terminal transmembrane" evidence="9">
    <location>
        <begin position="3"/>
        <end position="64"/>
    </location>
</feature>
<dbReference type="InterPro" id="IPR023090">
    <property type="entry name" value="UPF0702_alpha/beta_dom_sf"/>
</dbReference>
<dbReference type="GO" id="GO:0005886">
    <property type="term" value="C:plasma membrane"/>
    <property type="evidence" value="ECO:0007669"/>
    <property type="project" value="UniProtKB-SubCell"/>
</dbReference>
<evidence type="ECO:0000259" key="9">
    <source>
        <dbReference type="Pfam" id="PF20730"/>
    </source>
</evidence>
<protein>
    <recommendedName>
        <fullName evidence="12">DUF421 domain-containing protein</fullName>
    </recommendedName>
</protein>
<dbReference type="Gene3D" id="3.30.240.20">
    <property type="entry name" value="bsu07140 like domains"/>
    <property type="match status" value="1"/>
</dbReference>
<evidence type="ECO:0000256" key="4">
    <source>
        <dbReference type="ARBA" id="ARBA00022692"/>
    </source>
</evidence>
<evidence type="ECO:0008006" key="12">
    <source>
        <dbReference type="Google" id="ProtNLM"/>
    </source>
</evidence>
<sequence length="162" mass="17893">MDIVLRATAMFAVVYLLLRLLGKRELGQMTPFELVTTVVMGDLIQQGITHNDFSLTGATLAICTFAFWGLVLGWAAYLFPRFRKVLEGEPRVIIRDGVLLAANLRRDRMTRDEVEAEMRLAGIAHIGEVAWAILETNGKISFIGRDPSSETRRQGDEGGAAG</sequence>
<keyword evidence="5 7" id="KW-1133">Transmembrane helix</keyword>
<keyword evidence="3" id="KW-1003">Cell membrane</keyword>
<name>A0A285QAL7_9SPHN</name>
<reference evidence="10 11" key="1">
    <citation type="submission" date="2017-07" db="EMBL/GenBank/DDBJ databases">
        <authorList>
            <person name="Sun Z.S."/>
            <person name="Albrecht U."/>
            <person name="Echele G."/>
            <person name="Lee C.C."/>
        </authorList>
    </citation>
    <scope>NUCLEOTIDE SEQUENCE [LARGE SCALE GENOMIC DNA]</scope>
    <source>
        <strain evidence="10 11">CGMCC 1.12672</strain>
    </source>
</reference>
<gene>
    <name evidence="10" type="ORF">SAMN06297144_0309</name>
</gene>
<keyword evidence="11" id="KW-1185">Reference proteome</keyword>
<evidence type="ECO:0000313" key="11">
    <source>
        <dbReference type="Proteomes" id="UP000219494"/>
    </source>
</evidence>
<comment type="similarity">
    <text evidence="2">Belongs to the UPF0702 family.</text>
</comment>
<accession>A0A285QAL7</accession>
<proteinExistence type="inferred from homology"/>
<keyword evidence="4 7" id="KW-0812">Transmembrane</keyword>
<evidence type="ECO:0000313" key="10">
    <source>
        <dbReference type="EMBL" id="SOB78970.1"/>
    </source>
</evidence>
<keyword evidence="6 7" id="KW-0472">Membrane</keyword>
<dbReference type="Pfam" id="PF04239">
    <property type="entry name" value="DUF421"/>
    <property type="match status" value="1"/>
</dbReference>
<dbReference type="OrthoDB" id="9793799at2"/>
<dbReference type="EMBL" id="OBMI01000001">
    <property type="protein sequence ID" value="SOB78970.1"/>
    <property type="molecule type" value="Genomic_DNA"/>
</dbReference>
<organism evidence="10 11">
    <name type="scientific">Sphingomonas guangdongensis</name>
    <dbReference type="NCBI Taxonomy" id="1141890"/>
    <lineage>
        <taxon>Bacteria</taxon>
        <taxon>Pseudomonadati</taxon>
        <taxon>Pseudomonadota</taxon>
        <taxon>Alphaproteobacteria</taxon>
        <taxon>Sphingomonadales</taxon>
        <taxon>Sphingomonadaceae</taxon>
        <taxon>Sphingomonas</taxon>
    </lineage>
</organism>
<feature type="transmembrane region" description="Helical" evidence="7">
    <location>
        <begin position="58"/>
        <end position="79"/>
    </location>
</feature>
<evidence type="ECO:0000256" key="6">
    <source>
        <dbReference type="ARBA" id="ARBA00023136"/>
    </source>
</evidence>
<evidence type="ECO:0000256" key="5">
    <source>
        <dbReference type="ARBA" id="ARBA00022989"/>
    </source>
</evidence>
<dbReference type="AlphaFoldDB" id="A0A285QAL7"/>
<comment type="subcellular location">
    <subcellularLocation>
        <location evidence="1">Cell membrane</location>
        <topology evidence="1">Multi-pass membrane protein</topology>
    </subcellularLocation>
</comment>
<evidence type="ECO:0000256" key="1">
    <source>
        <dbReference type="ARBA" id="ARBA00004651"/>
    </source>
</evidence>
<evidence type="ECO:0000259" key="8">
    <source>
        <dbReference type="Pfam" id="PF04239"/>
    </source>
</evidence>
<dbReference type="PANTHER" id="PTHR34582:SF6">
    <property type="entry name" value="UPF0702 TRANSMEMBRANE PROTEIN YCAP"/>
    <property type="match status" value="1"/>
</dbReference>
<dbReference type="Proteomes" id="UP000219494">
    <property type="component" value="Unassembled WGS sequence"/>
</dbReference>
<dbReference type="RefSeq" id="WP_097062257.1">
    <property type="nucleotide sequence ID" value="NZ_OBMI01000001.1"/>
</dbReference>
<dbReference type="Pfam" id="PF20730">
    <property type="entry name" value="YetF_N"/>
    <property type="match status" value="1"/>
</dbReference>
<evidence type="ECO:0000256" key="2">
    <source>
        <dbReference type="ARBA" id="ARBA00006448"/>
    </source>
</evidence>
<evidence type="ECO:0000256" key="3">
    <source>
        <dbReference type="ARBA" id="ARBA00022475"/>
    </source>
</evidence>
<dbReference type="InterPro" id="IPR048454">
    <property type="entry name" value="YetF_N"/>
</dbReference>
<evidence type="ECO:0000256" key="7">
    <source>
        <dbReference type="SAM" id="Phobius"/>
    </source>
</evidence>
<dbReference type="PANTHER" id="PTHR34582">
    <property type="entry name" value="UPF0702 TRANSMEMBRANE PROTEIN YCAP"/>
    <property type="match status" value="1"/>
</dbReference>